<evidence type="ECO:0000313" key="10">
    <source>
        <dbReference type="WBParaSite" id="jg3946"/>
    </source>
</evidence>
<evidence type="ECO:0000259" key="8">
    <source>
        <dbReference type="PROSITE" id="PS50104"/>
    </source>
</evidence>
<dbReference type="GO" id="GO:0007165">
    <property type="term" value="P:signal transduction"/>
    <property type="evidence" value="ECO:0007669"/>
    <property type="project" value="InterPro"/>
</dbReference>
<proteinExistence type="predicted"/>
<organism evidence="9 10">
    <name type="scientific">Ditylenchus dipsaci</name>
    <dbReference type="NCBI Taxonomy" id="166011"/>
    <lineage>
        <taxon>Eukaryota</taxon>
        <taxon>Metazoa</taxon>
        <taxon>Ecdysozoa</taxon>
        <taxon>Nematoda</taxon>
        <taxon>Chromadorea</taxon>
        <taxon>Rhabditida</taxon>
        <taxon>Tylenchina</taxon>
        <taxon>Tylenchomorpha</taxon>
        <taxon>Sphaerularioidea</taxon>
        <taxon>Anguinidae</taxon>
        <taxon>Anguininae</taxon>
        <taxon>Ditylenchus</taxon>
    </lineage>
</organism>
<evidence type="ECO:0000313" key="9">
    <source>
        <dbReference type="Proteomes" id="UP000887574"/>
    </source>
</evidence>
<dbReference type="Gene3D" id="3.40.50.10140">
    <property type="entry name" value="Toll/interleukin-1 receptor homology (TIR) domain"/>
    <property type="match status" value="1"/>
</dbReference>
<dbReference type="InterPro" id="IPR035897">
    <property type="entry name" value="Toll_tir_struct_dom_sf"/>
</dbReference>
<evidence type="ECO:0000256" key="3">
    <source>
        <dbReference type="ARBA" id="ARBA00022729"/>
    </source>
</evidence>
<dbReference type="AlphaFoldDB" id="A0A915EA09"/>
<dbReference type="GO" id="GO:0038023">
    <property type="term" value="F:signaling receptor activity"/>
    <property type="evidence" value="ECO:0007669"/>
    <property type="project" value="TreeGrafter"/>
</dbReference>
<evidence type="ECO:0000256" key="2">
    <source>
        <dbReference type="ARBA" id="ARBA00022692"/>
    </source>
</evidence>
<dbReference type="SUPFAM" id="SSF52200">
    <property type="entry name" value="Toll/Interleukin receptor TIR domain"/>
    <property type="match status" value="1"/>
</dbReference>
<keyword evidence="9" id="KW-1185">Reference proteome</keyword>
<dbReference type="InterPro" id="IPR000157">
    <property type="entry name" value="TIR_dom"/>
</dbReference>
<feature type="compositionally biased region" description="Polar residues" evidence="6">
    <location>
        <begin position="187"/>
        <end position="196"/>
    </location>
</feature>
<feature type="compositionally biased region" description="Polar residues" evidence="6">
    <location>
        <begin position="204"/>
        <end position="213"/>
    </location>
</feature>
<accession>A0A915EA09</accession>
<dbReference type="PANTHER" id="PTHR24365">
    <property type="entry name" value="TOLL-LIKE RECEPTOR"/>
    <property type="match status" value="1"/>
</dbReference>
<feature type="region of interest" description="Disordered" evidence="6">
    <location>
        <begin position="185"/>
        <end position="213"/>
    </location>
</feature>
<dbReference type="PROSITE" id="PS50104">
    <property type="entry name" value="TIR"/>
    <property type="match status" value="1"/>
</dbReference>
<dbReference type="PANTHER" id="PTHR24365:SF541">
    <property type="entry name" value="PROTEIN TOLL-RELATED"/>
    <property type="match status" value="1"/>
</dbReference>
<comment type="subcellular location">
    <subcellularLocation>
        <location evidence="1">Membrane</location>
    </subcellularLocation>
</comment>
<feature type="chain" id="PRO_5036781087" evidence="7">
    <location>
        <begin position="23"/>
        <end position="213"/>
    </location>
</feature>
<keyword evidence="4" id="KW-1133">Transmembrane helix</keyword>
<feature type="signal peptide" evidence="7">
    <location>
        <begin position="1"/>
        <end position="22"/>
    </location>
</feature>
<protein>
    <submittedName>
        <fullName evidence="10">TIR domain-containing protein</fullName>
    </submittedName>
</protein>
<dbReference type="Proteomes" id="UP000887574">
    <property type="component" value="Unplaced"/>
</dbReference>
<sequence length="213" mass="23952">MLVAVVLIFLVFVAILHLLACAVQNGKSATKNRYHQTNSLNFSSTDTANCSSPSTGPLIQFDVFVSYSKRDEETVVQQFCRPLESQDFTYSVSDELILQLKASQTLLIYITRNFLENEWASLSIKTSHQLFAKAKNKKLIAIMGDDVSQNELESELGQILRKNTLIPRSHHLFWNLLMSAIPRRGSPNGSETSQLYSEPHYGSVHSQVPSQFV</sequence>
<evidence type="ECO:0000256" key="7">
    <source>
        <dbReference type="SAM" id="SignalP"/>
    </source>
</evidence>
<evidence type="ECO:0000256" key="4">
    <source>
        <dbReference type="ARBA" id="ARBA00022989"/>
    </source>
</evidence>
<evidence type="ECO:0000256" key="6">
    <source>
        <dbReference type="SAM" id="MobiDB-lite"/>
    </source>
</evidence>
<feature type="domain" description="TIR" evidence="8">
    <location>
        <begin position="59"/>
        <end position="181"/>
    </location>
</feature>
<reference evidence="10" key="1">
    <citation type="submission" date="2022-11" db="UniProtKB">
        <authorList>
            <consortium name="WormBaseParasite"/>
        </authorList>
    </citation>
    <scope>IDENTIFICATION</scope>
</reference>
<keyword evidence="3 7" id="KW-0732">Signal</keyword>
<dbReference type="WBParaSite" id="jg3946">
    <property type="protein sequence ID" value="jg3946"/>
    <property type="gene ID" value="jg3946"/>
</dbReference>
<name>A0A915EA09_9BILA</name>
<keyword evidence="2" id="KW-0812">Transmembrane</keyword>
<dbReference type="GO" id="GO:0005886">
    <property type="term" value="C:plasma membrane"/>
    <property type="evidence" value="ECO:0007669"/>
    <property type="project" value="TreeGrafter"/>
</dbReference>
<evidence type="ECO:0000256" key="1">
    <source>
        <dbReference type="ARBA" id="ARBA00004370"/>
    </source>
</evidence>
<keyword evidence="5" id="KW-0472">Membrane</keyword>
<evidence type="ECO:0000256" key="5">
    <source>
        <dbReference type="ARBA" id="ARBA00023136"/>
    </source>
</evidence>